<dbReference type="RefSeq" id="WP_013954792.1">
    <property type="nucleotide sequence ID" value="NZ_CP005933.1"/>
</dbReference>
<dbReference type="EMBL" id="CP005933">
    <property type="protein sequence ID" value="AIA33968.1"/>
    <property type="molecule type" value="Genomic_DNA"/>
</dbReference>
<name>A0A059Y423_MYCBV</name>
<proteinExistence type="predicted"/>
<dbReference type="KEGG" id="mbq:K668_01950"/>
<evidence type="ECO:0000313" key="2">
    <source>
        <dbReference type="Proteomes" id="UP000027182"/>
    </source>
</evidence>
<sequence length="1007" mass="116761">MKTSPQWFKTLVKSITANDQVLGEMLAKANKENNSVSFSYKVAPKEININFKGLSQPEVLPLFLKDFPEYKNQEEQAKKIIASSSHFARFYSSTRIINIWNYDLGCYFEVIDNYGKNKPLITLCFKDNLNNGILPKLLKVERLKAGSLVAITNNNEIICFNDLLTLRENNLPGVNIIFKAQIPIGEQQSSKRVFTISESQVNNDLIDLAIWDSNSIRIWYGQIDISPKNGNKQWNYAQEIKVTNERINDRDELVRSTSEIFEVSNVRNMLLTTSEKIINNKREFFGNMLVNVGPESKSRSFDEAQRSAHTEVNKYTYREGGIGDVSNLTQKQHLKKKFDDPDYKVKGYENYALCVKQRYDTIYEINPTEWRNKLNPSGAKVIDAEWLNPHELIFYHDFYITLYNEGEVDRALTAFKKSDWRATLPPHFRDYDENAERIFYIRYGLLPYNDFGLHRIERTFTGFRYDPNKLREKLSFKIPDADFYLTKLLSDPNATIKNEVRLRDKNTIEFRITIAGHTIDKPLLFELPGKEVGIGADLSYNFVATGYLEMKTNAKVRTGNADNSQLIHLHFIKGGSKNGLIFAKDTGIDDVHSTGQGIIINNNEILVPVLKNEDSSTNSWKIYQFKNNLEISDKGLLNKQRARLYARLPQALVKSPKLYAITENANDKPWVFVVDDNFISSYVGQNNSEVLPNTNAQFELFQIYDSESNAYKLDLRNQSELMIFKEQNNARILGNFIDERSKKSFKKWINLRYDGKPYHKDNFPYVYAWNYNRDILQNNFKAAYCADEDGEFYLPIKDTIVKNNEVKFISILKNTTLNTPTGKLNAHKVQIIDNNGQVIVEKKQNFHHKTPFDNYQITFAKTFNVFMFENKVVNERYANLIASLWKDISSFDKLRLTHFRVKVKLPKYDTSEGIKRFVGTYEVTKEFEIHPDNVLVEGNSAFMYFPFVMETDPNADTVISDLEIGNRNTGEYNKVAAFDEVVIEKDENVTHKYTYEIVEMKFLEYLD</sequence>
<accession>A0A059Y423</accession>
<evidence type="ECO:0000313" key="1">
    <source>
        <dbReference type="EMBL" id="AIA33968.1"/>
    </source>
</evidence>
<dbReference type="PATRIC" id="fig|1316930.3.peg.401"/>
<dbReference type="HOGENOM" id="CLU_298410_0_0_14"/>
<gene>
    <name evidence="1" type="ORF">K668_01950</name>
</gene>
<protein>
    <submittedName>
        <fullName evidence="1">Uncharacterized protein</fullName>
    </submittedName>
</protein>
<reference evidence="1 2" key="1">
    <citation type="submission" date="2013-04" db="EMBL/GenBank/DDBJ databases">
        <authorList>
            <person name="Lin L."/>
            <person name="Zeng Z."/>
            <person name="Xie J."/>
            <person name="Luo L."/>
            <person name="Yang Z."/>
            <person name="Liang W."/>
            <person name="Lin H."/>
            <person name="Dong C."/>
            <person name="Sun Y."/>
        </authorList>
    </citation>
    <scope>NUCLEOTIDE SEQUENCE [LARGE SCALE GENOMIC DNA]</scope>
    <source>
        <strain evidence="1 2">CQ-W70</strain>
    </source>
</reference>
<dbReference type="Proteomes" id="UP000027182">
    <property type="component" value="Chromosome"/>
</dbReference>
<organism evidence="1 2">
    <name type="scientific">Mycoplasmopsis bovis CQ-W70</name>
    <dbReference type="NCBI Taxonomy" id="1316930"/>
    <lineage>
        <taxon>Bacteria</taxon>
        <taxon>Bacillati</taxon>
        <taxon>Mycoplasmatota</taxon>
        <taxon>Mycoplasmoidales</taxon>
        <taxon>Metamycoplasmataceae</taxon>
        <taxon>Mycoplasmopsis</taxon>
    </lineage>
</organism>
<dbReference type="AlphaFoldDB" id="A0A059Y423"/>